<proteinExistence type="predicted"/>
<accession>A0ABT2TCL2</accession>
<dbReference type="EMBL" id="JAOQJX010000015">
    <property type="protein sequence ID" value="MCU6748020.1"/>
    <property type="molecule type" value="Genomic_DNA"/>
</dbReference>
<sequence length="64" mass="7556">MEELKTTEAQRKAVREYENRNDRINVIFPAGTRDKMKRLGIEKPGTFIKEVVAAELDRMEKYIK</sequence>
<dbReference type="Proteomes" id="UP001652394">
    <property type="component" value="Unassembled WGS sequence"/>
</dbReference>
<organism evidence="1 2">
    <name type="scientific">Faecalicatena acetigenes</name>
    <dbReference type="NCBI Taxonomy" id="2981790"/>
    <lineage>
        <taxon>Bacteria</taxon>
        <taxon>Bacillati</taxon>
        <taxon>Bacillota</taxon>
        <taxon>Clostridia</taxon>
        <taxon>Lachnospirales</taxon>
        <taxon>Lachnospiraceae</taxon>
        <taxon>Faecalicatena</taxon>
    </lineage>
</organism>
<evidence type="ECO:0000313" key="2">
    <source>
        <dbReference type="Proteomes" id="UP001652394"/>
    </source>
</evidence>
<protein>
    <submittedName>
        <fullName evidence="1">Uncharacterized protein</fullName>
    </submittedName>
</protein>
<comment type="caution">
    <text evidence="1">The sequence shown here is derived from an EMBL/GenBank/DDBJ whole genome shotgun (WGS) entry which is preliminary data.</text>
</comment>
<keyword evidence="2" id="KW-1185">Reference proteome</keyword>
<gene>
    <name evidence="1" type="ORF">OCV51_10215</name>
</gene>
<reference evidence="1 2" key="1">
    <citation type="journal article" date="2021" name="ISME Commun">
        <title>Automated analysis of genomic sequences facilitates high-throughput and comprehensive description of bacteria.</title>
        <authorList>
            <person name="Hitch T.C.A."/>
        </authorList>
    </citation>
    <scope>NUCLEOTIDE SEQUENCE [LARGE SCALE GENOMIC DNA]</scope>
    <source>
        <strain evidence="1 2">H2_18</strain>
    </source>
</reference>
<dbReference type="RefSeq" id="WP_243035160.1">
    <property type="nucleotide sequence ID" value="NZ_JAOQJX010000015.1"/>
</dbReference>
<name>A0ABT2TCL2_9FIRM</name>
<evidence type="ECO:0000313" key="1">
    <source>
        <dbReference type="EMBL" id="MCU6748020.1"/>
    </source>
</evidence>